<dbReference type="Proteomes" id="UP001138997">
    <property type="component" value="Unassembled WGS sequence"/>
</dbReference>
<organism evidence="2 3">
    <name type="scientific">Kineosporia babensis</name>
    <dbReference type="NCBI Taxonomy" id="499548"/>
    <lineage>
        <taxon>Bacteria</taxon>
        <taxon>Bacillati</taxon>
        <taxon>Actinomycetota</taxon>
        <taxon>Actinomycetes</taxon>
        <taxon>Kineosporiales</taxon>
        <taxon>Kineosporiaceae</taxon>
        <taxon>Kineosporia</taxon>
    </lineage>
</organism>
<dbReference type="InterPro" id="IPR000073">
    <property type="entry name" value="AB_hydrolase_1"/>
</dbReference>
<dbReference type="PANTHER" id="PTHR43194:SF2">
    <property type="entry name" value="PEROXISOMAL MEMBRANE PROTEIN LPX1"/>
    <property type="match status" value="1"/>
</dbReference>
<dbReference type="InterPro" id="IPR050228">
    <property type="entry name" value="Carboxylesterase_BioH"/>
</dbReference>
<accession>A0A9X1NDU1</accession>
<gene>
    <name evidence="2" type="ORF">LR394_13675</name>
</gene>
<dbReference type="Pfam" id="PF12697">
    <property type="entry name" value="Abhydrolase_6"/>
    <property type="match status" value="1"/>
</dbReference>
<reference evidence="2" key="1">
    <citation type="submission" date="2021-11" db="EMBL/GenBank/DDBJ databases">
        <title>Streptomyces corallinus and Kineosporia corallina sp. nov., two new coral-derived marine actinobacteria.</title>
        <authorList>
            <person name="Buangrab K."/>
            <person name="Sutthacheep M."/>
            <person name="Yeemin T."/>
            <person name="Harunari E."/>
            <person name="Igarashi Y."/>
            <person name="Sripreechasak P."/>
            <person name="Kanchanasin P."/>
            <person name="Tanasupawat S."/>
            <person name="Phongsopitanun W."/>
        </authorList>
    </citation>
    <scope>NUCLEOTIDE SEQUENCE</scope>
    <source>
        <strain evidence="2">JCM 31032</strain>
    </source>
</reference>
<sequence>MRTPTAADDVYVTSRDGTRIGALRRGQGPGILLVQGAMGTAHTYDQLSQALSSHFTVYALDRRGRGLSPRPYEQQHTIARDVEDIDVFLEHTGSSFVYGLSSGAVITLEATRTLPRITRAAVYEPPFYRDGISLEGVRRLNAEIERGDLPAALVTSLLTSGTAPAPLRLLPRPAARTLAALVLAVDARKAPSEQRLQDLLPGIRYDFNAVAGQDGRMSTFASIEAPMLLLGGTKSPAFLRQAIRDLAETLPQATLVELEGLDHAGSWNSARGDGPERVASQLKDFFTG</sequence>
<keyword evidence="3" id="KW-1185">Reference proteome</keyword>
<evidence type="ECO:0000313" key="3">
    <source>
        <dbReference type="Proteomes" id="UP001138997"/>
    </source>
</evidence>
<name>A0A9X1NDU1_9ACTN</name>
<dbReference type="EMBL" id="JAJOMB010000006">
    <property type="protein sequence ID" value="MCD5311955.1"/>
    <property type="molecule type" value="Genomic_DNA"/>
</dbReference>
<dbReference type="PANTHER" id="PTHR43194">
    <property type="entry name" value="HYDROLASE ALPHA/BETA FOLD FAMILY"/>
    <property type="match status" value="1"/>
</dbReference>
<proteinExistence type="predicted"/>
<protein>
    <submittedName>
        <fullName evidence="2">Alpha/beta hydrolase</fullName>
    </submittedName>
</protein>
<dbReference type="Gene3D" id="3.40.50.1820">
    <property type="entry name" value="alpha/beta hydrolase"/>
    <property type="match status" value="1"/>
</dbReference>
<dbReference type="InterPro" id="IPR029058">
    <property type="entry name" value="AB_hydrolase_fold"/>
</dbReference>
<dbReference type="AlphaFoldDB" id="A0A9X1NDU1"/>
<feature type="domain" description="AB hydrolase-1" evidence="1">
    <location>
        <begin position="31"/>
        <end position="269"/>
    </location>
</feature>
<comment type="caution">
    <text evidence="2">The sequence shown here is derived from an EMBL/GenBank/DDBJ whole genome shotgun (WGS) entry which is preliminary data.</text>
</comment>
<dbReference type="RefSeq" id="WP_231441680.1">
    <property type="nucleotide sequence ID" value="NZ_JAJOMB010000006.1"/>
</dbReference>
<evidence type="ECO:0000259" key="1">
    <source>
        <dbReference type="Pfam" id="PF12697"/>
    </source>
</evidence>
<evidence type="ECO:0000313" key="2">
    <source>
        <dbReference type="EMBL" id="MCD5311955.1"/>
    </source>
</evidence>
<dbReference type="SUPFAM" id="SSF53474">
    <property type="entry name" value="alpha/beta-Hydrolases"/>
    <property type="match status" value="1"/>
</dbReference>
<dbReference type="GO" id="GO:0016787">
    <property type="term" value="F:hydrolase activity"/>
    <property type="evidence" value="ECO:0007669"/>
    <property type="project" value="UniProtKB-KW"/>
</dbReference>
<keyword evidence="2" id="KW-0378">Hydrolase</keyword>